<dbReference type="EMBL" id="DS232213">
    <property type="protein sequence ID" value="EDS37732.1"/>
    <property type="molecule type" value="Genomic_DNA"/>
</dbReference>
<dbReference type="PANTHER" id="PTHR10194">
    <property type="entry name" value="RAS GTPASE-ACTIVATING PROTEINS"/>
    <property type="match status" value="1"/>
</dbReference>
<keyword evidence="4" id="KW-1185">Reference proteome</keyword>
<dbReference type="InterPro" id="IPR035892">
    <property type="entry name" value="C2_domain_sf"/>
</dbReference>
<dbReference type="InterPro" id="IPR000008">
    <property type="entry name" value="C2_dom"/>
</dbReference>
<sequence>MLTQMFVFSPRLIRNLNLHILEAHRLPFKLVSNPYCVVSLNQVNVEKTRVKTIPDPVWEEEFVLDDIPPDVVTVTITVLSKGKRGKDSEVAELIVGLCGLKNGQETEEWYPLIGMTPMGEWGSIRLSIRYLNDLVMPCDEYSPLQQLLVEAELNAVRALFEIYHNDRIPLATSLLKVFRYEKKPNC</sequence>
<reference evidence="3" key="2">
    <citation type="submission" date="2020-05" db="UniProtKB">
        <authorList>
            <consortium name="EnsemblMetazoa"/>
        </authorList>
    </citation>
    <scope>IDENTIFICATION</scope>
    <source>
        <strain evidence="3">JHB</strain>
    </source>
</reference>
<dbReference type="InParanoid" id="B0WZQ7"/>
<dbReference type="OrthoDB" id="1562946at2759"/>
<dbReference type="InterPro" id="IPR008936">
    <property type="entry name" value="Rho_GTPase_activation_prot"/>
</dbReference>
<dbReference type="SMART" id="SM00239">
    <property type="entry name" value="C2"/>
    <property type="match status" value="1"/>
</dbReference>
<accession>B0WZQ7</accession>
<dbReference type="PANTHER" id="PTHR10194:SF146">
    <property type="entry name" value="RAS GTPASE-ACTIVATING PROTEIN 1"/>
    <property type="match status" value="1"/>
</dbReference>
<dbReference type="eggNOG" id="KOG3508">
    <property type="taxonomic scope" value="Eukaryota"/>
</dbReference>
<protein>
    <submittedName>
        <fullName evidence="2 3">Ras GTPase activating protein</fullName>
    </submittedName>
</protein>
<dbReference type="VEuPathDB" id="VectorBase:CQUJHB017592"/>
<dbReference type="EnsemblMetazoa" id="CPIJ012692-RA">
    <property type="protein sequence ID" value="CPIJ012692-PA"/>
    <property type="gene ID" value="CPIJ012692"/>
</dbReference>
<dbReference type="KEGG" id="cqu:CpipJ_CPIJ012692"/>
<evidence type="ECO:0000313" key="2">
    <source>
        <dbReference type="EMBL" id="EDS37732.1"/>
    </source>
</evidence>
<dbReference type="InterPro" id="IPR039360">
    <property type="entry name" value="Ras_GTPase"/>
</dbReference>
<dbReference type="Proteomes" id="UP000002320">
    <property type="component" value="Unassembled WGS sequence"/>
</dbReference>
<reference evidence="2" key="1">
    <citation type="submission" date="2007-03" db="EMBL/GenBank/DDBJ databases">
        <title>Annotation of Culex pipiens quinquefasciatus.</title>
        <authorList>
            <consortium name="The Broad Institute Genome Sequencing Platform"/>
            <person name="Atkinson P.W."/>
            <person name="Hemingway J."/>
            <person name="Christensen B.M."/>
            <person name="Higgs S."/>
            <person name="Kodira C."/>
            <person name="Hannick L."/>
            <person name="Megy K."/>
            <person name="O'Leary S."/>
            <person name="Pearson M."/>
            <person name="Haas B.J."/>
            <person name="Mauceli E."/>
            <person name="Wortman J.R."/>
            <person name="Lee N.H."/>
            <person name="Guigo R."/>
            <person name="Stanke M."/>
            <person name="Alvarado L."/>
            <person name="Amedeo P."/>
            <person name="Antoine C.H."/>
            <person name="Arensburger P."/>
            <person name="Bidwell S.L."/>
            <person name="Crawford M."/>
            <person name="Camaro F."/>
            <person name="Devon K."/>
            <person name="Engels R."/>
            <person name="Hammond M."/>
            <person name="Howarth C."/>
            <person name="Koehrsen M."/>
            <person name="Lawson D."/>
            <person name="Montgomery P."/>
            <person name="Nene V."/>
            <person name="Nusbaum C."/>
            <person name="Puiu D."/>
            <person name="Romero-Severson J."/>
            <person name="Severson D.W."/>
            <person name="Shumway M."/>
            <person name="Sisk P."/>
            <person name="Stolte C."/>
            <person name="Zeng Q."/>
            <person name="Eisenstadt E."/>
            <person name="Fraser-Liggett C."/>
            <person name="Strausberg R."/>
            <person name="Galagan J."/>
            <person name="Birren B."/>
            <person name="Collins F.H."/>
        </authorList>
    </citation>
    <scope>NUCLEOTIDE SEQUENCE [LARGE SCALE GENOMIC DNA]</scope>
    <source>
        <strain evidence="2">JHB</strain>
    </source>
</reference>
<dbReference type="STRING" id="7176.B0WZQ7"/>
<dbReference type="PROSITE" id="PS50004">
    <property type="entry name" value="C2"/>
    <property type="match status" value="1"/>
</dbReference>
<dbReference type="SUPFAM" id="SSF49562">
    <property type="entry name" value="C2 domain (Calcium/lipid-binding domain, CaLB)"/>
    <property type="match status" value="1"/>
</dbReference>
<dbReference type="HOGENOM" id="CLU_1455799_0_0_1"/>
<name>B0WZQ7_CULQU</name>
<organism>
    <name type="scientific">Culex quinquefasciatus</name>
    <name type="common">Southern house mosquito</name>
    <name type="synonym">Culex pungens</name>
    <dbReference type="NCBI Taxonomy" id="7176"/>
    <lineage>
        <taxon>Eukaryota</taxon>
        <taxon>Metazoa</taxon>
        <taxon>Ecdysozoa</taxon>
        <taxon>Arthropoda</taxon>
        <taxon>Hexapoda</taxon>
        <taxon>Insecta</taxon>
        <taxon>Pterygota</taxon>
        <taxon>Neoptera</taxon>
        <taxon>Endopterygota</taxon>
        <taxon>Diptera</taxon>
        <taxon>Nematocera</taxon>
        <taxon>Culicoidea</taxon>
        <taxon>Culicidae</taxon>
        <taxon>Culicinae</taxon>
        <taxon>Culicini</taxon>
        <taxon>Culex</taxon>
        <taxon>Culex</taxon>
    </lineage>
</organism>
<dbReference type="AlphaFoldDB" id="B0WZQ7"/>
<gene>
    <name evidence="3" type="primary">6045519</name>
    <name evidence="2" type="ORF">CpipJ_CPIJ012692</name>
</gene>
<dbReference type="Pfam" id="PF00168">
    <property type="entry name" value="C2"/>
    <property type="match status" value="1"/>
</dbReference>
<evidence type="ECO:0000259" key="1">
    <source>
        <dbReference type="PROSITE" id="PS50004"/>
    </source>
</evidence>
<feature type="domain" description="C2" evidence="1">
    <location>
        <begin position="1"/>
        <end position="110"/>
    </location>
</feature>
<evidence type="ECO:0000313" key="3">
    <source>
        <dbReference type="EnsemblMetazoa" id="CPIJ012692-PA"/>
    </source>
</evidence>
<dbReference type="Gene3D" id="1.10.506.10">
    <property type="entry name" value="GTPase Activation - p120gap, domain 1"/>
    <property type="match status" value="1"/>
</dbReference>
<dbReference type="VEuPathDB" id="VectorBase:CPIJ012692"/>
<dbReference type="OMA" id="FRYEKKP"/>
<dbReference type="Gene3D" id="2.60.40.150">
    <property type="entry name" value="C2 domain"/>
    <property type="match status" value="1"/>
</dbReference>
<proteinExistence type="predicted"/>
<evidence type="ECO:0000313" key="4">
    <source>
        <dbReference type="Proteomes" id="UP000002320"/>
    </source>
</evidence>